<reference evidence="2" key="1">
    <citation type="journal article" date="2021" name="PeerJ">
        <title>Extensive microbial diversity within the chicken gut microbiome revealed by metagenomics and culture.</title>
        <authorList>
            <person name="Gilroy R."/>
            <person name="Ravi A."/>
            <person name="Getino M."/>
            <person name="Pursley I."/>
            <person name="Horton D.L."/>
            <person name="Alikhan N.F."/>
            <person name="Baker D."/>
            <person name="Gharbi K."/>
            <person name="Hall N."/>
            <person name="Watson M."/>
            <person name="Adriaenssens E.M."/>
            <person name="Foster-Nyarko E."/>
            <person name="Jarju S."/>
            <person name="Secka A."/>
            <person name="Antonio M."/>
            <person name="Oren A."/>
            <person name="Chaudhuri R.R."/>
            <person name="La Ragione R."/>
            <person name="Hildebrand F."/>
            <person name="Pallen M.J."/>
        </authorList>
    </citation>
    <scope>NUCLEOTIDE SEQUENCE</scope>
    <source>
        <strain evidence="2">6019</strain>
    </source>
</reference>
<sequence>MKNRIKLFTIIIVLTLITAAILGVFFSFSLNIIYGDMERAFTLGMIAGLVSAIFTAVYAYVSGIVKKVLYKRLGIKDLHDL</sequence>
<protein>
    <submittedName>
        <fullName evidence="2">Uncharacterized protein</fullName>
    </submittedName>
</protein>
<keyword evidence="1" id="KW-1133">Transmembrane helix</keyword>
<feature type="transmembrane region" description="Helical" evidence="1">
    <location>
        <begin position="7"/>
        <end position="34"/>
    </location>
</feature>
<keyword evidence="1" id="KW-0472">Membrane</keyword>
<accession>A0A921B4G3</accession>
<organism evidence="2 3">
    <name type="scientific">Aliicoccus persicus</name>
    <dbReference type="NCBI Taxonomy" id="930138"/>
    <lineage>
        <taxon>Bacteria</taxon>
        <taxon>Bacillati</taxon>
        <taxon>Bacillota</taxon>
        <taxon>Bacilli</taxon>
        <taxon>Bacillales</taxon>
        <taxon>Staphylococcaceae</taxon>
        <taxon>Aliicoccus</taxon>
    </lineage>
</organism>
<evidence type="ECO:0000256" key="1">
    <source>
        <dbReference type="SAM" id="Phobius"/>
    </source>
</evidence>
<evidence type="ECO:0000313" key="2">
    <source>
        <dbReference type="EMBL" id="HJE18745.1"/>
    </source>
</evidence>
<reference evidence="2" key="2">
    <citation type="submission" date="2021-09" db="EMBL/GenBank/DDBJ databases">
        <authorList>
            <person name="Gilroy R."/>
        </authorList>
    </citation>
    <scope>NUCLEOTIDE SEQUENCE</scope>
    <source>
        <strain evidence="2">6019</strain>
    </source>
</reference>
<gene>
    <name evidence="2" type="ORF">K8V35_00135</name>
</gene>
<feature type="transmembrane region" description="Helical" evidence="1">
    <location>
        <begin position="40"/>
        <end position="61"/>
    </location>
</feature>
<dbReference type="EMBL" id="DYYI01000002">
    <property type="protein sequence ID" value="HJE18745.1"/>
    <property type="molecule type" value="Genomic_DNA"/>
</dbReference>
<comment type="caution">
    <text evidence="2">The sequence shown here is derived from an EMBL/GenBank/DDBJ whole genome shotgun (WGS) entry which is preliminary data.</text>
</comment>
<dbReference type="AlphaFoldDB" id="A0A921B4G3"/>
<keyword evidence="1" id="KW-0812">Transmembrane</keyword>
<evidence type="ECO:0000313" key="3">
    <source>
        <dbReference type="Proteomes" id="UP000763505"/>
    </source>
</evidence>
<name>A0A921B4G3_9STAP</name>
<proteinExistence type="predicted"/>
<dbReference type="Proteomes" id="UP000763505">
    <property type="component" value="Unassembled WGS sequence"/>
</dbReference>